<reference evidence="1" key="2">
    <citation type="journal article" date="2019" name="Genome Biol. Evol.">
        <title>Day and night: Metabolic profiles and evolutionary relationships of six axenic non-marine cyanobacteria.</title>
        <authorList>
            <person name="Will S.E."/>
            <person name="Henke P."/>
            <person name="Boedeker C."/>
            <person name="Huang S."/>
            <person name="Brinkmann H."/>
            <person name="Rohde M."/>
            <person name="Jarek M."/>
            <person name="Friedl T."/>
            <person name="Seufert S."/>
            <person name="Schumacher M."/>
            <person name="Overmann J."/>
            <person name="Neumann-Schaal M."/>
            <person name="Petersen J."/>
        </authorList>
    </citation>
    <scope>NUCLEOTIDE SEQUENCE [LARGE SCALE GENOMIC DNA]</scope>
    <source>
        <strain evidence="1">PCC 7102</strain>
    </source>
</reference>
<protein>
    <recommendedName>
        <fullName evidence="3">DUF1822 domain-containing protein</fullName>
    </recommendedName>
</protein>
<dbReference type="EMBL" id="RSCL01000028">
    <property type="protein sequence ID" value="RUS98668.1"/>
    <property type="molecule type" value="Genomic_DNA"/>
</dbReference>
<keyword evidence="2" id="KW-1185">Reference proteome</keyword>
<dbReference type="RefSeq" id="WP_127086107.1">
    <property type="nucleotide sequence ID" value="NZ_RSCL01000028.1"/>
</dbReference>
<reference evidence="1" key="1">
    <citation type="submission" date="2018-12" db="EMBL/GenBank/DDBJ databases">
        <authorList>
            <person name="Will S."/>
            <person name="Neumann-Schaal M."/>
            <person name="Henke P."/>
        </authorList>
    </citation>
    <scope>NUCLEOTIDE SEQUENCE</scope>
    <source>
        <strain evidence="1">PCC 7102</strain>
    </source>
</reference>
<proteinExistence type="predicted"/>
<gene>
    <name evidence="1" type="ORF">DSM106972_080540</name>
</gene>
<dbReference type="InterPro" id="IPR014951">
    <property type="entry name" value="DUF1822"/>
</dbReference>
<evidence type="ECO:0000313" key="1">
    <source>
        <dbReference type="EMBL" id="RUS98668.1"/>
    </source>
</evidence>
<dbReference type="OrthoDB" id="526290at2"/>
<name>A0A433UXX0_9CYAN</name>
<comment type="caution">
    <text evidence="1">The sequence shown here is derived from an EMBL/GenBank/DDBJ whole genome shotgun (WGS) entry which is preliminary data.</text>
</comment>
<dbReference type="AlphaFoldDB" id="A0A433UXX0"/>
<dbReference type="Proteomes" id="UP000271624">
    <property type="component" value="Unassembled WGS sequence"/>
</dbReference>
<sequence>MTILFDNPNQIELEISPDLVEQLWRHSGTSWNIFLNQVCLQTFLPTLEEDVTIDEVSVPSFWTHVNGAAFTWRNKRIILIPEISIDTTECTIPQEWVDIPKLAGDYYLAVQINPDELSLRVWGYTTHKDIKLSATYNFDRTYSLDAQYFIPDLNVLWVVSQLNANEPTRVTVPALSSGSATQAENLLLRLGNSNIIQPRLEIPFSLWAGLITDDNWRQRLYQLRQGISTKTNLGLWLQNTFADAWQSLDTILSPNLGASFGLRTTENDTSIKRVKCLNLPDGEAFLVLGLETEPDGRMGIRIQLRSGSQDEYLASGTCLKLVSASGDVIQSVQSRNLDNIIQLKRFKSPVGVEFSVQVEVGEFVVMENFVL</sequence>
<evidence type="ECO:0000313" key="2">
    <source>
        <dbReference type="Proteomes" id="UP000271624"/>
    </source>
</evidence>
<organism evidence="1 2">
    <name type="scientific">Dulcicalothrix desertica PCC 7102</name>
    <dbReference type="NCBI Taxonomy" id="232991"/>
    <lineage>
        <taxon>Bacteria</taxon>
        <taxon>Bacillati</taxon>
        <taxon>Cyanobacteriota</taxon>
        <taxon>Cyanophyceae</taxon>
        <taxon>Nostocales</taxon>
        <taxon>Calotrichaceae</taxon>
        <taxon>Dulcicalothrix</taxon>
    </lineage>
</organism>
<evidence type="ECO:0008006" key="3">
    <source>
        <dbReference type="Google" id="ProtNLM"/>
    </source>
</evidence>
<dbReference type="Pfam" id="PF08852">
    <property type="entry name" value="DUF1822"/>
    <property type="match status" value="1"/>
</dbReference>
<accession>A0A433UXX0</accession>